<proteinExistence type="predicted"/>
<keyword evidence="1" id="KW-1133">Transmembrane helix</keyword>
<evidence type="ECO:0000256" key="1">
    <source>
        <dbReference type="SAM" id="Phobius"/>
    </source>
</evidence>
<evidence type="ECO:0000313" key="2">
    <source>
        <dbReference type="EMBL" id="MCC3298055.1"/>
    </source>
</evidence>
<comment type="caution">
    <text evidence="2">The sequence shown here is derived from an EMBL/GenBank/DDBJ whole genome shotgun (WGS) entry which is preliminary data.</text>
</comment>
<feature type="transmembrane region" description="Helical" evidence="1">
    <location>
        <begin position="368"/>
        <end position="388"/>
    </location>
</feature>
<dbReference type="Proteomes" id="UP001139158">
    <property type="component" value="Unassembled WGS sequence"/>
</dbReference>
<feature type="transmembrane region" description="Helical" evidence="1">
    <location>
        <begin position="324"/>
        <end position="345"/>
    </location>
</feature>
<accession>A0A9X1MF00</accession>
<dbReference type="EMBL" id="JAJFZV010000009">
    <property type="protein sequence ID" value="MCC3298055.1"/>
    <property type="molecule type" value="Genomic_DNA"/>
</dbReference>
<dbReference type="RefSeq" id="WP_227895931.1">
    <property type="nucleotide sequence ID" value="NZ_CP099466.1"/>
</dbReference>
<sequence>MVGELIRMRLALARNAAAAGGGAVWKWCGAVVGGALAVGVVVLAALPLQPASLVPDLLGVAYLSWLIGWLVGPVLSPAPLLRPSYLAMLPMPRRRLAAGLLVAGFFGLSSAVTGVLFTSLVVYAVRLGVFPALLSLPLAALQMCLLVLMSRVAYVVFGRLARARSGAALNGLLLAVVLVLTQSGWMLFVGLAASGLLEQGFPAGISAALRWAPSGWALAAVESAGAGNWAQTVAAVTGMLVFGAVLLILWSTTLGEARGARALVRGSAGRRTPRSMILPAAAVLQKELRSWVRDPSRLAAVTTPLAWGLLTAVLPLTYGSADLLPWAGTLIAVMGASMCANLYGFDGTGVWLALQSGTERADVRGRQWAYLSLFGPVSLLATVAGTAWSGLDWAWPWALAGVAGAVGGGAGLIAWTSVAAPVPGPDATDRAENPAEGTEGVGPAFAVFFAAFIPPLPGLAVVLAGTLTGSPALQWAGVLAGASTGVLLAWGLGRLAAARLVRTGPELLQLMRTRHAAPAKTAGPTQEPELTGRESTLVLLGWIAGPLAGIAQGLVPAVLKLTGNTDVRVWFLAMYLPEPWGWLTSIGMMLLGAALTRMALQVRRRAAGNAVPEAAPAVQASG</sequence>
<feature type="transmembrane region" description="Helical" evidence="1">
    <location>
        <begin position="579"/>
        <end position="600"/>
    </location>
</feature>
<protein>
    <recommendedName>
        <fullName evidence="4">ABC-2 type transport system permease protein</fullName>
    </recommendedName>
</protein>
<feature type="transmembrane region" description="Helical" evidence="1">
    <location>
        <begin position="537"/>
        <end position="559"/>
    </location>
</feature>
<keyword evidence="3" id="KW-1185">Reference proteome</keyword>
<keyword evidence="1" id="KW-0812">Transmembrane</keyword>
<evidence type="ECO:0008006" key="4">
    <source>
        <dbReference type="Google" id="ProtNLM"/>
    </source>
</evidence>
<feature type="transmembrane region" description="Helical" evidence="1">
    <location>
        <begin position="472"/>
        <end position="492"/>
    </location>
</feature>
<feature type="transmembrane region" description="Helical" evidence="1">
    <location>
        <begin position="394"/>
        <end position="420"/>
    </location>
</feature>
<evidence type="ECO:0000313" key="3">
    <source>
        <dbReference type="Proteomes" id="UP001139158"/>
    </source>
</evidence>
<feature type="transmembrane region" description="Helical" evidence="1">
    <location>
        <begin position="136"/>
        <end position="157"/>
    </location>
</feature>
<feature type="transmembrane region" description="Helical" evidence="1">
    <location>
        <begin position="96"/>
        <end position="124"/>
    </location>
</feature>
<organism evidence="2 3">
    <name type="scientific">Arthrobacter caoxuetaonis</name>
    <dbReference type="NCBI Taxonomy" id="2886935"/>
    <lineage>
        <taxon>Bacteria</taxon>
        <taxon>Bacillati</taxon>
        <taxon>Actinomycetota</taxon>
        <taxon>Actinomycetes</taxon>
        <taxon>Micrococcales</taxon>
        <taxon>Micrococcaceae</taxon>
        <taxon>Arthrobacter</taxon>
    </lineage>
</organism>
<feature type="transmembrane region" description="Helical" evidence="1">
    <location>
        <begin position="441"/>
        <end position="466"/>
    </location>
</feature>
<feature type="transmembrane region" description="Helical" evidence="1">
    <location>
        <begin position="229"/>
        <end position="250"/>
    </location>
</feature>
<feature type="transmembrane region" description="Helical" evidence="1">
    <location>
        <begin position="169"/>
        <end position="193"/>
    </location>
</feature>
<gene>
    <name evidence="2" type="ORF">LJ757_09590</name>
</gene>
<feature type="transmembrane region" description="Helical" evidence="1">
    <location>
        <begin position="24"/>
        <end position="45"/>
    </location>
</feature>
<dbReference type="AlphaFoldDB" id="A0A9X1MF00"/>
<name>A0A9X1MF00_9MICC</name>
<feature type="transmembrane region" description="Helical" evidence="1">
    <location>
        <begin position="298"/>
        <end position="318"/>
    </location>
</feature>
<keyword evidence="1" id="KW-0472">Membrane</keyword>
<feature type="transmembrane region" description="Helical" evidence="1">
    <location>
        <begin position="57"/>
        <end position="75"/>
    </location>
</feature>
<reference evidence="2" key="1">
    <citation type="submission" date="2021-10" db="EMBL/GenBank/DDBJ databases">
        <title>Novel species in genus Arthrobacter.</title>
        <authorList>
            <person name="Liu Y."/>
        </authorList>
    </citation>
    <scope>NUCLEOTIDE SEQUENCE</scope>
    <source>
        <strain evidence="2">Zg-Y453</strain>
    </source>
</reference>